<dbReference type="EMBL" id="FNZU01000003">
    <property type="protein sequence ID" value="SEK48437.1"/>
    <property type="molecule type" value="Genomic_DNA"/>
</dbReference>
<gene>
    <name evidence="3" type="ORF">SAMN04488099_10351</name>
</gene>
<evidence type="ECO:0000313" key="3">
    <source>
        <dbReference type="EMBL" id="SEK48437.1"/>
    </source>
</evidence>
<accession>A0A1H7HFF4</accession>
<proteinExistence type="predicted"/>
<evidence type="ECO:0000256" key="1">
    <source>
        <dbReference type="ARBA" id="ARBA00022801"/>
    </source>
</evidence>
<feature type="domain" description="Sialate O-acetylesterase" evidence="2">
    <location>
        <begin position="397"/>
        <end position="515"/>
    </location>
</feature>
<dbReference type="SUPFAM" id="SSF49785">
    <property type="entry name" value="Galactose-binding domain-like"/>
    <property type="match status" value="1"/>
</dbReference>
<dbReference type="OrthoDB" id="9795554at2"/>
<dbReference type="SUPFAM" id="SSF52266">
    <property type="entry name" value="SGNH hydrolase"/>
    <property type="match status" value="1"/>
</dbReference>
<dbReference type="InterPro" id="IPR039329">
    <property type="entry name" value="SIAE"/>
</dbReference>
<keyword evidence="1" id="KW-0378">Hydrolase</keyword>
<name>A0A1H7HFF4_9LACT</name>
<dbReference type="InterPro" id="IPR008979">
    <property type="entry name" value="Galactose-bd-like_sf"/>
</dbReference>
<dbReference type="PANTHER" id="PTHR22901">
    <property type="entry name" value="SIALATE O-ACETYLESTERASE"/>
    <property type="match status" value="1"/>
</dbReference>
<sequence length="628" mass="72280">MNKTDYLKLPHTLSDGVIIQRNKPVVFSGKDRPGQPVLINWNGMSETAETDEKGCWRVTFPPVDAGGPYKLTVEGSSVKEVNDTYVGEVWLIGGQSNMELPVNRTYDEFKEEIDSANFPLIRQFHVEMDLAFQGPKDMMEQGTWKTATQENIQDFSSLGFFYAKKLHEELNVPVGIIHTAVGGTPIEAWMKEETLRHLGNYDEELDYWKDPDNVKAEVDKDLEINKTWYTDLNSNDLGLISDVKWYEEDIDLSGWKDLPIPVMFKDTEDLAEFCGVVWFRKTFTVTDEDMTSDSFRLRLGSLINGDETYLNGKKVGETGYRYPPRKYVLEKEDFKSGENTLVIRLSIDAANGGFIPSFPYQLELEHKAIDLTGDWHFKIGYEKDPIDPMLFLHYKPSVLYNAMIHPLRHSAVRGFLYYQGESNTGQPTGYKDLMKLMIADWRELFQEELPFYYVQLANYIDPAGKEDDHQWAVLRYEQDRARLENEQVEMIPAYDCGISYELHPHDKKTLAHRLAAVALNRDYHITDPYMNLEVNGVRLSENGVEVSVRGINGNLKMTEELPEIDIELKGLWIEVETVQIRENRILIPLTESLDAVTGVRYAWRNDPEGVIYDEATRLPLLPFTYPIN</sequence>
<feature type="domain" description="Sialate O-acetylesterase" evidence="2">
    <location>
        <begin position="88"/>
        <end position="194"/>
    </location>
</feature>
<reference evidence="4" key="1">
    <citation type="submission" date="2016-10" db="EMBL/GenBank/DDBJ databases">
        <authorList>
            <person name="Varghese N."/>
            <person name="Submissions S."/>
        </authorList>
    </citation>
    <scope>NUCLEOTIDE SEQUENCE [LARGE SCALE GENOMIC DNA]</scope>
    <source>
        <strain evidence="4">DSM 19183</strain>
    </source>
</reference>
<organism evidence="3 4">
    <name type="scientific">Alkalibacterium pelagium</name>
    <dbReference type="NCBI Taxonomy" id="426702"/>
    <lineage>
        <taxon>Bacteria</taxon>
        <taxon>Bacillati</taxon>
        <taxon>Bacillota</taxon>
        <taxon>Bacilli</taxon>
        <taxon>Lactobacillales</taxon>
        <taxon>Carnobacteriaceae</taxon>
        <taxon>Alkalibacterium</taxon>
    </lineage>
</organism>
<dbReference type="GO" id="GO:0001681">
    <property type="term" value="F:sialate O-acetylesterase activity"/>
    <property type="evidence" value="ECO:0007669"/>
    <property type="project" value="InterPro"/>
</dbReference>
<dbReference type="RefSeq" id="WP_091479122.1">
    <property type="nucleotide sequence ID" value="NZ_BJYC01000007.1"/>
</dbReference>
<dbReference type="STRING" id="426702.SAMN04488099_10351"/>
<dbReference type="InterPro" id="IPR005181">
    <property type="entry name" value="SASA"/>
</dbReference>
<protein>
    <submittedName>
        <fullName evidence="3">Sialate O-acetylesterase</fullName>
    </submittedName>
</protein>
<dbReference type="InterPro" id="IPR036514">
    <property type="entry name" value="SGNH_hydro_sf"/>
</dbReference>
<evidence type="ECO:0000313" key="4">
    <source>
        <dbReference type="Proteomes" id="UP000199081"/>
    </source>
</evidence>
<dbReference type="GO" id="GO:0005975">
    <property type="term" value="P:carbohydrate metabolic process"/>
    <property type="evidence" value="ECO:0007669"/>
    <property type="project" value="TreeGrafter"/>
</dbReference>
<dbReference type="PANTHER" id="PTHR22901:SF0">
    <property type="entry name" value="SIALATE O-ACETYLESTERASE"/>
    <property type="match status" value="1"/>
</dbReference>
<dbReference type="Proteomes" id="UP000199081">
    <property type="component" value="Unassembled WGS sequence"/>
</dbReference>
<dbReference type="Gene3D" id="3.40.50.1110">
    <property type="entry name" value="SGNH hydrolase"/>
    <property type="match status" value="2"/>
</dbReference>
<evidence type="ECO:0000259" key="2">
    <source>
        <dbReference type="Pfam" id="PF03629"/>
    </source>
</evidence>
<keyword evidence="4" id="KW-1185">Reference proteome</keyword>
<dbReference type="AlphaFoldDB" id="A0A1H7HFF4"/>
<dbReference type="Pfam" id="PF03629">
    <property type="entry name" value="SASA"/>
    <property type="match status" value="2"/>
</dbReference>